<dbReference type="GO" id="GO:0016787">
    <property type="term" value="F:hydrolase activity"/>
    <property type="evidence" value="ECO:0007669"/>
    <property type="project" value="UniProtKB-ARBA"/>
</dbReference>
<dbReference type="EMBL" id="BMIC01000001">
    <property type="protein sequence ID" value="GFZ78547.1"/>
    <property type="molecule type" value="Genomic_DNA"/>
</dbReference>
<dbReference type="GO" id="GO:0140097">
    <property type="term" value="F:catalytic activity, acting on DNA"/>
    <property type="evidence" value="ECO:0007669"/>
    <property type="project" value="UniProtKB-ARBA"/>
</dbReference>
<gene>
    <name evidence="10" type="ORF">GCM10011531_05120</name>
</gene>
<protein>
    <submittedName>
        <fullName evidence="10">Alkylated DNA repair protein</fullName>
    </submittedName>
</protein>
<evidence type="ECO:0000256" key="3">
    <source>
        <dbReference type="ARBA" id="ARBA00022763"/>
    </source>
</evidence>
<dbReference type="AlphaFoldDB" id="A0A8J2XIG4"/>
<evidence type="ECO:0000256" key="1">
    <source>
        <dbReference type="ARBA" id="ARBA00001954"/>
    </source>
</evidence>
<dbReference type="InterPro" id="IPR037151">
    <property type="entry name" value="AlkB-like_sf"/>
</dbReference>
<keyword evidence="4" id="KW-0460">Magnesium</keyword>
<dbReference type="GO" id="GO:0046872">
    <property type="term" value="F:metal ion binding"/>
    <property type="evidence" value="ECO:0007669"/>
    <property type="project" value="UniProtKB-KW"/>
</dbReference>
<dbReference type="InterPro" id="IPR005123">
    <property type="entry name" value="Oxoglu/Fe-dep_dioxygenase_dom"/>
</dbReference>
<name>A0A8J2XIG4_9FLAO</name>
<proteinExistence type="predicted"/>
<accession>A0A8J2XIG4</accession>
<dbReference type="InterPro" id="IPR032854">
    <property type="entry name" value="ALKBH3"/>
</dbReference>
<keyword evidence="7" id="KW-0408">Iron</keyword>
<evidence type="ECO:0000313" key="10">
    <source>
        <dbReference type="EMBL" id="GFZ78547.1"/>
    </source>
</evidence>
<evidence type="ECO:0000313" key="11">
    <source>
        <dbReference type="Proteomes" id="UP000598120"/>
    </source>
</evidence>
<dbReference type="Gene3D" id="2.60.120.590">
    <property type="entry name" value="Alpha-ketoglutarate-dependent dioxygenase AlkB-like"/>
    <property type="match status" value="1"/>
</dbReference>
<dbReference type="Proteomes" id="UP000598120">
    <property type="component" value="Unassembled WGS sequence"/>
</dbReference>
<keyword evidence="11" id="KW-1185">Reference proteome</keyword>
<evidence type="ECO:0000256" key="8">
    <source>
        <dbReference type="ARBA" id="ARBA00023204"/>
    </source>
</evidence>
<dbReference type="RefSeq" id="WP_188604770.1">
    <property type="nucleotide sequence ID" value="NZ_BMIC01000001.1"/>
</dbReference>
<sequence>MNLFSSEKRVLQLPNAELIYIPNFYSVEKANAYLKLLKAKTNWQHDSITLFGKTHLQPRLTALYGNNNEPYTYSNITMKPIVFTKPLLDIKADVEQLASHTFTSVLLNLYRFGSDSNGWHADNEKELGMHPVIASVSFGAERYFHFKHRTLKDQKHKLLLEHGSLLIMKGEMQAHWLHQIPKTKREIGERINLTFRYIKRKNQGPSTLVLLICFLYMW</sequence>
<dbReference type="GO" id="GO:0016705">
    <property type="term" value="F:oxidoreductase activity, acting on paired donors, with incorporation or reduction of molecular oxygen"/>
    <property type="evidence" value="ECO:0007669"/>
    <property type="project" value="UniProtKB-ARBA"/>
</dbReference>
<feature type="domain" description="Fe2OG dioxygenase" evidence="9">
    <location>
        <begin position="101"/>
        <end position="199"/>
    </location>
</feature>
<comment type="cofactor">
    <cofactor evidence="1">
        <name>Fe(2+)</name>
        <dbReference type="ChEBI" id="CHEBI:29033"/>
    </cofactor>
</comment>
<reference evidence="10 11" key="1">
    <citation type="journal article" date="2014" name="Int. J. Syst. Evol. Microbiol.">
        <title>Complete genome sequence of Corynebacterium casei LMG S-19264T (=DSM 44701T), isolated from a smear-ripened cheese.</title>
        <authorList>
            <consortium name="US DOE Joint Genome Institute (JGI-PGF)"/>
            <person name="Walter F."/>
            <person name="Albersmeier A."/>
            <person name="Kalinowski J."/>
            <person name="Ruckert C."/>
        </authorList>
    </citation>
    <scope>NUCLEOTIDE SEQUENCE [LARGE SCALE GENOMIC DNA]</scope>
    <source>
        <strain evidence="10 11">CGMCC 1.15295</strain>
    </source>
</reference>
<comment type="caution">
    <text evidence="10">The sequence shown here is derived from an EMBL/GenBank/DDBJ whole genome shotgun (WGS) entry which is preliminary data.</text>
</comment>
<dbReference type="GO" id="GO:0006307">
    <property type="term" value="P:DNA alkylation repair"/>
    <property type="evidence" value="ECO:0007669"/>
    <property type="project" value="InterPro"/>
</dbReference>
<evidence type="ECO:0000259" key="9">
    <source>
        <dbReference type="PROSITE" id="PS51471"/>
    </source>
</evidence>
<dbReference type="InterPro" id="IPR027450">
    <property type="entry name" value="AlkB-like"/>
</dbReference>
<dbReference type="GO" id="GO:0032451">
    <property type="term" value="F:demethylase activity"/>
    <property type="evidence" value="ECO:0007669"/>
    <property type="project" value="UniProtKB-ARBA"/>
</dbReference>
<evidence type="ECO:0000256" key="2">
    <source>
        <dbReference type="ARBA" id="ARBA00022723"/>
    </source>
</evidence>
<evidence type="ECO:0000256" key="7">
    <source>
        <dbReference type="ARBA" id="ARBA00023004"/>
    </source>
</evidence>
<keyword evidence="3" id="KW-0227">DNA damage</keyword>
<dbReference type="Pfam" id="PF13532">
    <property type="entry name" value="2OG-FeII_Oxy_2"/>
    <property type="match status" value="1"/>
</dbReference>
<evidence type="ECO:0000256" key="6">
    <source>
        <dbReference type="ARBA" id="ARBA00023002"/>
    </source>
</evidence>
<dbReference type="FunFam" id="2.60.120.590:FF:000004">
    <property type="entry name" value="DNA oxidative demethylase ALKBH2"/>
    <property type="match status" value="1"/>
</dbReference>
<dbReference type="PANTHER" id="PTHR31212">
    <property type="entry name" value="ALPHA-KETOGLUTARATE-DEPENDENT DIOXYGENASE ALKB HOMOLOG 3"/>
    <property type="match status" value="1"/>
</dbReference>
<keyword evidence="6" id="KW-0560">Oxidoreductase</keyword>
<keyword evidence="8" id="KW-0234">DNA repair</keyword>
<dbReference type="PANTHER" id="PTHR31212:SF4">
    <property type="entry name" value="ALPHA-KETOGLUTARATE-DEPENDENT DIOXYGENASE ALKB HOMOLOG 3"/>
    <property type="match status" value="1"/>
</dbReference>
<dbReference type="PROSITE" id="PS51471">
    <property type="entry name" value="FE2OG_OXY"/>
    <property type="match status" value="1"/>
</dbReference>
<evidence type="ECO:0000256" key="5">
    <source>
        <dbReference type="ARBA" id="ARBA00022964"/>
    </source>
</evidence>
<keyword evidence="2" id="KW-0479">Metal-binding</keyword>
<keyword evidence="5" id="KW-0223">Dioxygenase</keyword>
<dbReference type="GO" id="GO:0051213">
    <property type="term" value="F:dioxygenase activity"/>
    <property type="evidence" value="ECO:0007669"/>
    <property type="project" value="UniProtKB-KW"/>
</dbReference>
<dbReference type="SUPFAM" id="SSF51197">
    <property type="entry name" value="Clavaminate synthase-like"/>
    <property type="match status" value="1"/>
</dbReference>
<evidence type="ECO:0000256" key="4">
    <source>
        <dbReference type="ARBA" id="ARBA00022842"/>
    </source>
</evidence>
<organism evidence="10 11">
    <name type="scientific">Aquaticitalea lipolytica</name>
    <dbReference type="NCBI Taxonomy" id="1247562"/>
    <lineage>
        <taxon>Bacteria</taxon>
        <taxon>Pseudomonadati</taxon>
        <taxon>Bacteroidota</taxon>
        <taxon>Flavobacteriia</taxon>
        <taxon>Flavobacteriales</taxon>
        <taxon>Flavobacteriaceae</taxon>
        <taxon>Aquaticitalea</taxon>
    </lineage>
</organism>